<keyword evidence="2" id="KW-1185">Reference proteome</keyword>
<dbReference type="PIRSF" id="PIRSF029285">
    <property type="entry name" value="Aminopept"/>
    <property type="match status" value="1"/>
</dbReference>
<comment type="caution">
    <text evidence="1">The sequence shown here is derived from an EMBL/GenBank/DDBJ whole genome shotgun (WGS) entry which is preliminary data.</text>
</comment>
<dbReference type="GO" id="GO:0004177">
    <property type="term" value="F:aminopeptidase activity"/>
    <property type="evidence" value="ECO:0007669"/>
    <property type="project" value="UniProtKB-KW"/>
</dbReference>
<evidence type="ECO:0000313" key="2">
    <source>
        <dbReference type="Proteomes" id="UP000664344"/>
    </source>
</evidence>
<organism evidence="1 2">
    <name type="scientific">Marinobacter daepoensis</name>
    <dbReference type="NCBI Taxonomy" id="262077"/>
    <lineage>
        <taxon>Bacteria</taxon>
        <taxon>Pseudomonadati</taxon>
        <taxon>Pseudomonadota</taxon>
        <taxon>Gammaproteobacteria</taxon>
        <taxon>Pseudomonadales</taxon>
        <taxon>Marinobacteraceae</taxon>
        <taxon>Marinobacter</taxon>
    </lineage>
</organism>
<dbReference type="Proteomes" id="UP000664344">
    <property type="component" value="Unassembled WGS sequence"/>
</dbReference>
<keyword evidence="1" id="KW-0378">Hydrolase</keyword>
<dbReference type="Pfam" id="PF10023">
    <property type="entry name" value="Aminopep"/>
    <property type="match status" value="1"/>
</dbReference>
<protein>
    <submittedName>
        <fullName evidence="1">Aminopeptidase</fullName>
    </submittedName>
</protein>
<dbReference type="InterPro" id="IPR014553">
    <property type="entry name" value="Aminopept"/>
</dbReference>
<gene>
    <name evidence="1" type="ORF">JYP53_10265</name>
</gene>
<name>A0ABS3BEM2_9GAMM</name>
<dbReference type="RefSeq" id="WP_206557524.1">
    <property type="nucleotide sequence ID" value="NZ_JAFKDB010000015.1"/>
</dbReference>
<dbReference type="EMBL" id="JAFKDB010000015">
    <property type="protein sequence ID" value="MBN7770281.1"/>
    <property type="molecule type" value="Genomic_DNA"/>
</dbReference>
<proteinExistence type="predicted"/>
<accession>A0ABS3BEM2</accession>
<evidence type="ECO:0000313" key="1">
    <source>
        <dbReference type="EMBL" id="MBN7770281.1"/>
    </source>
</evidence>
<sequence length="356" mass="40301">MRQLSQIYLLLLLIAPITGCSTFSYYSQAISGHLSIMLRKQPNTELIANANTPPELRRQLLLAEQARTFARHELALPVGGAFSEYVSLGRPWVVVNLVAVPEFSLSPHQWCYPVIGCQAYRGYFSLNEAREEQAGFQEQGFDTMIGTVTAYSTLGWFDDPLHTGFTALPDDRMVALMFHELAHRVIYIKGDTVFNESFATAVELEGLRLWLQQTGSEEGFTQALKRLQYREQTLTLVRHASQKLHHLYEQQESLGTPTLRARKKQLFDELADAYAGLAEQYSAPGPLGSPPVRLNNAHLALFRQYNQHVPAFRQLLKESGYDFGEFYRVTKALAGQSTTSRDAQLQTLSERFVEYL</sequence>
<keyword evidence="1" id="KW-0645">Protease</keyword>
<reference evidence="1 2" key="1">
    <citation type="submission" date="2021-02" db="EMBL/GenBank/DDBJ databases">
        <title>PHA producing bacteria isolated from coastal sediment in Guangdong, Shenzhen.</title>
        <authorList>
            <person name="Zheng W."/>
            <person name="Yu S."/>
            <person name="Huang Y."/>
        </authorList>
    </citation>
    <scope>NUCLEOTIDE SEQUENCE [LARGE SCALE GENOMIC DNA]</scope>
    <source>
        <strain evidence="1 2">TN21-5</strain>
    </source>
</reference>
<keyword evidence="1" id="KW-0031">Aminopeptidase</keyword>